<feature type="compositionally biased region" description="Basic and acidic residues" evidence="1">
    <location>
        <begin position="16"/>
        <end position="25"/>
    </location>
</feature>
<dbReference type="Proteomes" id="UP001216674">
    <property type="component" value="Unassembled WGS sequence"/>
</dbReference>
<proteinExistence type="predicted"/>
<comment type="caution">
    <text evidence="2">The sequence shown here is derived from an EMBL/GenBank/DDBJ whole genome shotgun (WGS) entry which is preliminary data.</text>
</comment>
<name>A0ABT6B526_9BURK</name>
<accession>A0ABT6B526</accession>
<dbReference type="RefSeq" id="WP_276269546.1">
    <property type="nucleotide sequence ID" value="NZ_JARJLM010000723.1"/>
</dbReference>
<evidence type="ECO:0000256" key="1">
    <source>
        <dbReference type="SAM" id="MobiDB-lite"/>
    </source>
</evidence>
<protein>
    <submittedName>
        <fullName evidence="2">Uncharacterized protein</fullName>
    </submittedName>
</protein>
<evidence type="ECO:0000313" key="3">
    <source>
        <dbReference type="Proteomes" id="UP001216674"/>
    </source>
</evidence>
<keyword evidence="3" id="KW-1185">Reference proteome</keyword>
<gene>
    <name evidence="2" type="ORF">P3W85_44700</name>
</gene>
<organism evidence="2 3">
    <name type="scientific">Cupriavidus basilensis</name>
    <dbReference type="NCBI Taxonomy" id="68895"/>
    <lineage>
        <taxon>Bacteria</taxon>
        <taxon>Pseudomonadati</taxon>
        <taxon>Pseudomonadota</taxon>
        <taxon>Betaproteobacteria</taxon>
        <taxon>Burkholderiales</taxon>
        <taxon>Burkholderiaceae</taxon>
        <taxon>Cupriavidus</taxon>
    </lineage>
</organism>
<evidence type="ECO:0000313" key="2">
    <source>
        <dbReference type="EMBL" id="MDF3839978.1"/>
    </source>
</evidence>
<sequence length="45" mass="4691">MSDADSQANPTGPKTAQDELRDIESQRTSMLAGGPTLRARSGDSA</sequence>
<reference evidence="2 3" key="1">
    <citation type="submission" date="2023-03" db="EMBL/GenBank/DDBJ databases">
        <title>Draft assemblies of triclosan tolerant bacteria isolated from returned activated sludge.</title>
        <authorList>
            <person name="Van Hamelsveld S."/>
        </authorList>
    </citation>
    <scope>NUCLEOTIDE SEQUENCE [LARGE SCALE GENOMIC DNA]</scope>
    <source>
        <strain evidence="2 3">GW210010_S58</strain>
    </source>
</reference>
<feature type="region of interest" description="Disordered" evidence="1">
    <location>
        <begin position="1"/>
        <end position="45"/>
    </location>
</feature>
<dbReference type="EMBL" id="JARJLM010000723">
    <property type="protein sequence ID" value="MDF3839978.1"/>
    <property type="molecule type" value="Genomic_DNA"/>
</dbReference>
<feature type="compositionally biased region" description="Polar residues" evidence="1">
    <location>
        <begin position="1"/>
        <end position="14"/>
    </location>
</feature>